<name>A0ABN8HTE6_9NEOP</name>
<protein>
    <submittedName>
        <fullName evidence="1">Uncharacterized protein</fullName>
    </submittedName>
</protein>
<evidence type="ECO:0000313" key="2">
    <source>
        <dbReference type="Proteomes" id="UP000837857"/>
    </source>
</evidence>
<proteinExistence type="predicted"/>
<feature type="non-terminal residue" evidence="1">
    <location>
        <position position="73"/>
    </location>
</feature>
<dbReference type="Proteomes" id="UP000837857">
    <property type="component" value="Chromosome 11"/>
</dbReference>
<dbReference type="EMBL" id="OW152823">
    <property type="protein sequence ID" value="CAH2039197.1"/>
    <property type="molecule type" value="Genomic_DNA"/>
</dbReference>
<organism evidence="1 2">
    <name type="scientific">Iphiclides podalirius</name>
    <name type="common">scarce swallowtail</name>
    <dbReference type="NCBI Taxonomy" id="110791"/>
    <lineage>
        <taxon>Eukaryota</taxon>
        <taxon>Metazoa</taxon>
        <taxon>Ecdysozoa</taxon>
        <taxon>Arthropoda</taxon>
        <taxon>Hexapoda</taxon>
        <taxon>Insecta</taxon>
        <taxon>Pterygota</taxon>
        <taxon>Neoptera</taxon>
        <taxon>Endopterygota</taxon>
        <taxon>Lepidoptera</taxon>
        <taxon>Glossata</taxon>
        <taxon>Ditrysia</taxon>
        <taxon>Papilionoidea</taxon>
        <taxon>Papilionidae</taxon>
        <taxon>Papilioninae</taxon>
        <taxon>Iphiclides</taxon>
    </lineage>
</organism>
<accession>A0ABN8HTE6</accession>
<gene>
    <name evidence="1" type="ORF">IPOD504_LOCUS1554</name>
</gene>
<sequence>MKCATFKFERPGNQSPGASCSVTVLAAAVAGQRSDTLMASNFEVSRSPAPPVDISPGSFRYYPASDCVRKDGV</sequence>
<keyword evidence="2" id="KW-1185">Reference proteome</keyword>
<evidence type="ECO:0000313" key="1">
    <source>
        <dbReference type="EMBL" id="CAH2039197.1"/>
    </source>
</evidence>
<reference evidence="1" key="1">
    <citation type="submission" date="2022-03" db="EMBL/GenBank/DDBJ databases">
        <authorList>
            <person name="Martin H S."/>
        </authorList>
    </citation>
    <scope>NUCLEOTIDE SEQUENCE</scope>
</reference>